<evidence type="ECO:0000313" key="2">
    <source>
        <dbReference type="EMBL" id="GLR55169.1"/>
    </source>
</evidence>
<sequence>MTPMMKLALALILTTGVAAGVTVVVIKAPDEPSTSTDWDESEFESRPIKDGDRRGF</sequence>
<feature type="compositionally biased region" description="Basic and acidic residues" evidence="1">
    <location>
        <begin position="43"/>
        <end position="56"/>
    </location>
</feature>
<gene>
    <name evidence="2" type="ORF">GCM10007923_63910</name>
</gene>
<reference evidence="3" key="1">
    <citation type="journal article" date="2019" name="Int. J. Syst. Evol. Microbiol.">
        <title>The Global Catalogue of Microorganisms (GCM) 10K type strain sequencing project: providing services to taxonomists for standard genome sequencing and annotation.</title>
        <authorList>
            <consortium name="The Broad Institute Genomics Platform"/>
            <consortium name="The Broad Institute Genome Sequencing Center for Infectious Disease"/>
            <person name="Wu L."/>
            <person name="Ma J."/>
        </authorList>
    </citation>
    <scope>NUCLEOTIDE SEQUENCE [LARGE SCALE GENOMIC DNA]</scope>
    <source>
        <strain evidence="3">NBRC 102122</strain>
    </source>
</reference>
<organism evidence="2 3">
    <name type="scientific">Shinella yambaruensis</name>
    <dbReference type="NCBI Taxonomy" id="415996"/>
    <lineage>
        <taxon>Bacteria</taxon>
        <taxon>Pseudomonadati</taxon>
        <taxon>Pseudomonadota</taxon>
        <taxon>Alphaproteobacteria</taxon>
        <taxon>Hyphomicrobiales</taxon>
        <taxon>Rhizobiaceae</taxon>
        <taxon>Shinella</taxon>
    </lineage>
</organism>
<proteinExistence type="predicted"/>
<accession>A0ABQ5ZQK8</accession>
<evidence type="ECO:0000313" key="3">
    <source>
        <dbReference type="Proteomes" id="UP001156702"/>
    </source>
</evidence>
<keyword evidence="3" id="KW-1185">Reference proteome</keyword>
<dbReference type="Proteomes" id="UP001156702">
    <property type="component" value="Unassembled WGS sequence"/>
</dbReference>
<dbReference type="EMBL" id="BSOP01000071">
    <property type="protein sequence ID" value="GLR55169.1"/>
    <property type="molecule type" value="Genomic_DNA"/>
</dbReference>
<feature type="region of interest" description="Disordered" evidence="1">
    <location>
        <begin position="29"/>
        <end position="56"/>
    </location>
</feature>
<protein>
    <submittedName>
        <fullName evidence="2">Uncharacterized protein</fullName>
    </submittedName>
</protein>
<comment type="caution">
    <text evidence="2">The sequence shown here is derived from an EMBL/GenBank/DDBJ whole genome shotgun (WGS) entry which is preliminary data.</text>
</comment>
<evidence type="ECO:0000256" key="1">
    <source>
        <dbReference type="SAM" id="MobiDB-lite"/>
    </source>
</evidence>
<name>A0ABQ5ZQK8_9HYPH</name>